<dbReference type="AlphaFoldDB" id="A0A5S9F538"/>
<accession>A0A5S9F538</accession>
<dbReference type="Proteomes" id="UP000326354">
    <property type="component" value="Chromosome"/>
</dbReference>
<reference evidence="2 3" key="1">
    <citation type="submission" date="2019-08" db="EMBL/GenBank/DDBJ databases">
        <title>Complete genome sequence of Candidatus Uab amorphum.</title>
        <authorList>
            <person name="Shiratori T."/>
            <person name="Suzuki S."/>
            <person name="Kakizawa Y."/>
            <person name="Ishida K."/>
        </authorList>
    </citation>
    <scope>NUCLEOTIDE SEQUENCE [LARGE SCALE GENOMIC DNA]</scope>
    <source>
        <strain evidence="2 3">SRT547</strain>
    </source>
</reference>
<keyword evidence="3" id="KW-1185">Reference proteome</keyword>
<sequence length="111" mass="13269">MEKEQHLFFEVVDTFQDRSIAIARILVYTHLAILMFTSTLSLYTLFYPDSYFVTLMWHLDQKIMFRSVFLFLPLGFFFIANFLPEKKSKVYVLCAHGFLIFAQFMLFAIFH</sequence>
<organism evidence="2 3">
    <name type="scientific">Uabimicrobium amorphum</name>
    <dbReference type="NCBI Taxonomy" id="2596890"/>
    <lineage>
        <taxon>Bacteria</taxon>
        <taxon>Pseudomonadati</taxon>
        <taxon>Planctomycetota</taxon>
        <taxon>Candidatus Uabimicrobiia</taxon>
        <taxon>Candidatus Uabimicrobiales</taxon>
        <taxon>Candidatus Uabimicrobiaceae</taxon>
        <taxon>Candidatus Uabimicrobium</taxon>
    </lineage>
</organism>
<gene>
    <name evidence="2" type="ORF">UABAM_03507</name>
</gene>
<feature type="transmembrane region" description="Helical" evidence="1">
    <location>
        <begin position="90"/>
        <end position="110"/>
    </location>
</feature>
<keyword evidence="1" id="KW-0812">Transmembrane</keyword>
<name>A0A5S9F538_UABAM</name>
<feature type="transmembrane region" description="Helical" evidence="1">
    <location>
        <begin position="21"/>
        <end position="43"/>
    </location>
</feature>
<dbReference type="KEGG" id="uam:UABAM_03507"/>
<evidence type="ECO:0000256" key="1">
    <source>
        <dbReference type="SAM" id="Phobius"/>
    </source>
</evidence>
<evidence type="ECO:0000313" key="2">
    <source>
        <dbReference type="EMBL" id="BBM85144.1"/>
    </source>
</evidence>
<proteinExistence type="predicted"/>
<evidence type="ECO:0000313" key="3">
    <source>
        <dbReference type="Proteomes" id="UP000326354"/>
    </source>
</evidence>
<feature type="transmembrane region" description="Helical" evidence="1">
    <location>
        <begin position="63"/>
        <end position="83"/>
    </location>
</feature>
<keyword evidence="1" id="KW-0472">Membrane</keyword>
<protein>
    <submittedName>
        <fullName evidence="2">Uncharacterized protein</fullName>
    </submittedName>
</protein>
<keyword evidence="1" id="KW-1133">Transmembrane helix</keyword>
<dbReference type="EMBL" id="AP019860">
    <property type="protein sequence ID" value="BBM85144.1"/>
    <property type="molecule type" value="Genomic_DNA"/>
</dbReference>